<protein>
    <submittedName>
        <fullName evidence="3">Uncharacterized protein</fullName>
    </submittedName>
</protein>
<proteinExistence type="predicted"/>
<reference evidence="3 4" key="1">
    <citation type="submission" date="2019-08" db="EMBL/GenBank/DDBJ databases">
        <title>The genome of the soybean aphid Biotype 1, its phylome, world population structure and adaptation to the North American continent.</title>
        <authorList>
            <person name="Giordano R."/>
            <person name="Donthu R.K."/>
            <person name="Hernandez A.G."/>
            <person name="Wright C.L."/>
            <person name="Zimin A.V."/>
        </authorList>
    </citation>
    <scope>NUCLEOTIDE SEQUENCE [LARGE SCALE GENOMIC DNA]</scope>
    <source>
        <tissue evidence="3">Whole aphids</tissue>
    </source>
</reference>
<dbReference type="AlphaFoldDB" id="A0A6G0T9U6"/>
<feature type="domain" description="PiggyBac transposable element-derived protein" evidence="1">
    <location>
        <begin position="24"/>
        <end position="370"/>
    </location>
</feature>
<evidence type="ECO:0000259" key="1">
    <source>
        <dbReference type="Pfam" id="PF13843"/>
    </source>
</evidence>
<dbReference type="EMBL" id="VYZN01000048">
    <property type="protein sequence ID" value="KAE9528773.1"/>
    <property type="molecule type" value="Genomic_DNA"/>
</dbReference>
<sequence length="693" mass="79733">MHSSPLFTSLEGVTSIIENLPFCNPINIFNTLFNDEIMNLIVFQTNLYAQQKQTKTGKSFIRTNLSEIKTFIGINLLMGIKKQCSYRDYWSSSPDLHDSYISSLMPVNRFGWLLAHIHLNDNTYKLRPFISILLSNFQKTYNPHQIVSIDESMVKFTGRNSNKQYMPKKPIKRGFKIWCLVDKHGYLWNFEIYTGKVGDSVENQLGARVVKQLSQPIQNKNHLLFFDNYFTSYPLMTYLKSKNIHACGTINLTRKHLPNFKKDKDLKLGEYDWFVDQGDISIVKWRDKRIVSLLSNFHNPEDATAVQRRSKDGSITMVSCPKVLSEYNKHMNCVDKFDQNKKSCEINRKARKWWHRLFFHFIDTAIVNSHVIYKQTTNTNITMKDFRREISRSLVSKTLVEKRAVQNKSKISPVELKKNKPSVPNIIRLEQAAHQPQRGTRRRCARCSTKKNEVRTEWMCCVCNVPFIENLFNDTIKTDDLDFLLTYKLSQDHLEMFFSAINAKGGFNNNPTALQFESAYKRLLVHTEIKTSSGANCIAMDLTKILSVTSTTKQKSVHLNVYVDMLCAEVTDDDLNLTTNIEGTTTQQTIVADIVEYMAGFIVRKSLTRTHSEVGSLINIKNRGGLRKPSVDVIHLCQVAERVSKMYQSKLSTTSNIISFLIMKATSQISINAIFLSIAEHILNQEPQSIEVT</sequence>
<evidence type="ECO:0000313" key="3">
    <source>
        <dbReference type="EMBL" id="KAE9528773.1"/>
    </source>
</evidence>
<dbReference type="Pfam" id="PF21789">
    <property type="entry name" value="TNP-like_RNaseH_C"/>
    <property type="match status" value="1"/>
</dbReference>
<dbReference type="InterPro" id="IPR048367">
    <property type="entry name" value="TNP-like_RNaseH_C"/>
</dbReference>
<dbReference type="PANTHER" id="PTHR46599:SF3">
    <property type="entry name" value="PIGGYBAC TRANSPOSABLE ELEMENT-DERIVED PROTEIN 4"/>
    <property type="match status" value="1"/>
</dbReference>
<feature type="domain" description="Transposable element P transposase-like RNase H C-terminal" evidence="2">
    <location>
        <begin position="487"/>
        <end position="521"/>
    </location>
</feature>
<comment type="caution">
    <text evidence="3">The sequence shown here is derived from an EMBL/GenBank/DDBJ whole genome shotgun (WGS) entry which is preliminary data.</text>
</comment>
<dbReference type="Proteomes" id="UP000475862">
    <property type="component" value="Unassembled WGS sequence"/>
</dbReference>
<accession>A0A6G0T9U6</accession>
<name>A0A6G0T9U6_APHGL</name>
<dbReference type="InterPro" id="IPR029526">
    <property type="entry name" value="PGBD"/>
</dbReference>
<evidence type="ECO:0000259" key="2">
    <source>
        <dbReference type="Pfam" id="PF21789"/>
    </source>
</evidence>
<organism evidence="3 4">
    <name type="scientific">Aphis glycines</name>
    <name type="common">Soybean aphid</name>
    <dbReference type="NCBI Taxonomy" id="307491"/>
    <lineage>
        <taxon>Eukaryota</taxon>
        <taxon>Metazoa</taxon>
        <taxon>Ecdysozoa</taxon>
        <taxon>Arthropoda</taxon>
        <taxon>Hexapoda</taxon>
        <taxon>Insecta</taxon>
        <taxon>Pterygota</taxon>
        <taxon>Neoptera</taxon>
        <taxon>Paraneoptera</taxon>
        <taxon>Hemiptera</taxon>
        <taxon>Sternorrhyncha</taxon>
        <taxon>Aphidomorpha</taxon>
        <taxon>Aphidoidea</taxon>
        <taxon>Aphididae</taxon>
        <taxon>Aphidini</taxon>
        <taxon>Aphis</taxon>
        <taxon>Aphis</taxon>
    </lineage>
</organism>
<gene>
    <name evidence="3" type="ORF">AGLY_012348</name>
</gene>
<evidence type="ECO:0000313" key="4">
    <source>
        <dbReference type="Proteomes" id="UP000475862"/>
    </source>
</evidence>
<keyword evidence="4" id="KW-1185">Reference proteome</keyword>
<dbReference type="Pfam" id="PF13843">
    <property type="entry name" value="DDE_Tnp_1_7"/>
    <property type="match status" value="1"/>
</dbReference>
<dbReference type="PANTHER" id="PTHR46599">
    <property type="entry name" value="PIGGYBAC TRANSPOSABLE ELEMENT-DERIVED PROTEIN 4"/>
    <property type="match status" value="1"/>
</dbReference>
<dbReference type="OrthoDB" id="6600797at2759"/>